<protein>
    <submittedName>
        <fullName evidence="1">Unnamed protein product</fullName>
    </submittedName>
</protein>
<dbReference type="EMBL" id="BSXS01002394">
    <property type="protein sequence ID" value="GME78982.1"/>
    <property type="molecule type" value="Genomic_DNA"/>
</dbReference>
<comment type="caution">
    <text evidence="1">The sequence shown here is derived from an EMBL/GenBank/DDBJ whole genome shotgun (WGS) entry which is preliminary data.</text>
</comment>
<gene>
    <name evidence="1" type="ORF">Amon02_000370500</name>
</gene>
<sequence length="293" mass="32197">MGSVVQHFPKHQRSTVMGIAESGGCIGGVLYPAVLTKSYKTISFTWSMRCVAFVTFVCYLIAIICVKEKKLPEKESLNTKQKLKLYMTKSFDLKTMISDRRYFFTVCVCTLGESSVSITGGFFSFIAVKNGFTESESFLLVTVMNVISVFGRYFSGYIADKSIGTFATLIVLLVLTGLTDLGVWMPFKSSTIAIWLYAIIYGFLYGGILALLSSEVFHTVRADVFGSRYATQYGVAGMVFLGMMPAAASIIRSGESSIRNDGFIALMAVSSFLSAACYFVARTMTVGFTLKKF</sequence>
<evidence type="ECO:0000313" key="2">
    <source>
        <dbReference type="Proteomes" id="UP001165064"/>
    </source>
</evidence>
<accession>A0ACB5T2V5</accession>
<organism evidence="1 2">
    <name type="scientific">Ambrosiozyma monospora</name>
    <name type="common">Yeast</name>
    <name type="synonym">Endomycopsis monosporus</name>
    <dbReference type="NCBI Taxonomy" id="43982"/>
    <lineage>
        <taxon>Eukaryota</taxon>
        <taxon>Fungi</taxon>
        <taxon>Dikarya</taxon>
        <taxon>Ascomycota</taxon>
        <taxon>Saccharomycotina</taxon>
        <taxon>Pichiomycetes</taxon>
        <taxon>Pichiales</taxon>
        <taxon>Pichiaceae</taxon>
        <taxon>Ambrosiozyma</taxon>
    </lineage>
</organism>
<name>A0ACB5T2V5_AMBMO</name>
<proteinExistence type="predicted"/>
<keyword evidence="2" id="KW-1185">Reference proteome</keyword>
<dbReference type="Proteomes" id="UP001165064">
    <property type="component" value="Unassembled WGS sequence"/>
</dbReference>
<evidence type="ECO:0000313" key="1">
    <source>
        <dbReference type="EMBL" id="GME78982.1"/>
    </source>
</evidence>
<reference evidence="1" key="1">
    <citation type="submission" date="2023-04" db="EMBL/GenBank/DDBJ databases">
        <title>Ambrosiozyma monospora NBRC 10751.</title>
        <authorList>
            <person name="Ichikawa N."/>
            <person name="Sato H."/>
            <person name="Tonouchi N."/>
        </authorList>
    </citation>
    <scope>NUCLEOTIDE SEQUENCE</scope>
    <source>
        <strain evidence="1">NBRC 10751</strain>
    </source>
</reference>